<organism evidence="1 2">
    <name type="scientific">Parathielavia appendiculata</name>
    <dbReference type="NCBI Taxonomy" id="2587402"/>
    <lineage>
        <taxon>Eukaryota</taxon>
        <taxon>Fungi</taxon>
        <taxon>Dikarya</taxon>
        <taxon>Ascomycota</taxon>
        <taxon>Pezizomycotina</taxon>
        <taxon>Sordariomycetes</taxon>
        <taxon>Sordariomycetidae</taxon>
        <taxon>Sordariales</taxon>
        <taxon>Chaetomiaceae</taxon>
        <taxon>Parathielavia</taxon>
    </lineage>
</organism>
<accession>A0AAN6U1Q2</accession>
<reference evidence="1" key="2">
    <citation type="submission" date="2023-05" db="EMBL/GenBank/DDBJ databases">
        <authorList>
            <consortium name="Lawrence Berkeley National Laboratory"/>
            <person name="Steindorff A."/>
            <person name="Hensen N."/>
            <person name="Bonometti L."/>
            <person name="Westerberg I."/>
            <person name="Brannstrom I.O."/>
            <person name="Guillou S."/>
            <person name="Cros-Aarteil S."/>
            <person name="Calhoun S."/>
            <person name="Haridas S."/>
            <person name="Kuo A."/>
            <person name="Mondo S."/>
            <person name="Pangilinan J."/>
            <person name="Riley R."/>
            <person name="Labutti K."/>
            <person name="Andreopoulos B."/>
            <person name="Lipzen A."/>
            <person name="Chen C."/>
            <person name="Yanf M."/>
            <person name="Daum C."/>
            <person name="Ng V."/>
            <person name="Clum A."/>
            <person name="Ohm R."/>
            <person name="Martin F."/>
            <person name="Silar P."/>
            <person name="Natvig D."/>
            <person name="Lalanne C."/>
            <person name="Gautier V."/>
            <person name="Ament-Velasquez S.L."/>
            <person name="Kruys A."/>
            <person name="Hutchinson M.I."/>
            <person name="Powell A.J."/>
            <person name="Barry K."/>
            <person name="Miller A.N."/>
            <person name="Grigoriev I.V."/>
            <person name="Debuchy R."/>
            <person name="Gladieux P."/>
            <person name="Thoren M.H."/>
            <person name="Johannesson H."/>
        </authorList>
    </citation>
    <scope>NUCLEOTIDE SEQUENCE</scope>
    <source>
        <strain evidence="1">CBS 731.68</strain>
    </source>
</reference>
<reference evidence="1" key="1">
    <citation type="journal article" date="2023" name="Mol. Phylogenet. Evol.">
        <title>Genome-scale phylogeny and comparative genomics of the fungal order Sordariales.</title>
        <authorList>
            <person name="Hensen N."/>
            <person name="Bonometti L."/>
            <person name="Westerberg I."/>
            <person name="Brannstrom I.O."/>
            <person name="Guillou S."/>
            <person name="Cros-Aarteil S."/>
            <person name="Calhoun S."/>
            <person name="Haridas S."/>
            <person name="Kuo A."/>
            <person name="Mondo S."/>
            <person name="Pangilinan J."/>
            <person name="Riley R."/>
            <person name="LaButti K."/>
            <person name="Andreopoulos B."/>
            <person name="Lipzen A."/>
            <person name="Chen C."/>
            <person name="Yan M."/>
            <person name="Daum C."/>
            <person name="Ng V."/>
            <person name="Clum A."/>
            <person name="Steindorff A."/>
            <person name="Ohm R.A."/>
            <person name="Martin F."/>
            <person name="Silar P."/>
            <person name="Natvig D.O."/>
            <person name="Lalanne C."/>
            <person name="Gautier V."/>
            <person name="Ament-Velasquez S.L."/>
            <person name="Kruys A."/>
            <person name="Hutchinson M.I."/>
            <person name="Powell A.J."/>
            <person name="Barry K."/>
            <person name="Miller A.N."/>
            <person name="Grigoriev I.V."/>
            <person name="Debuchy R."/>
            <person name="Gladieux P."/>
            <person name="Hiltunen Thoren M."/>
            <person name="Johannesson H."/>
        </authorList>
    </citation>
    <scope>NUCLEOTIDE SEQUENCE</scope>
    <source>
        <strain evidence="1">CBS 731.68</strain>
    </source>
</reference>
<proteinExistence type="predicted"/>
<evidence type="ECO:0000313" key="1">
    <source>
        <dbReference type="EMBL" id="KAK4124211.1"/>
    </source>
</evidence>
<dbReference type="RefSeq" id="XP_062647982.1">
    <property type="nucleotide sequence ID" value="XM_062787117.1"/>
</dbReference>
<keyword evidence="2" id="KW-1185">Reference proteome</keyword>
<name>A0AAN6U1Q2_9PEZI</name>
<dbReference type="GeneID" id="87823887"/>
<comment type="caution">
    <text evidence="1">The sequence shown here is derived from an EMBL/GenBank/DDBJ whole genome shotgun (WGS) entry which is preliminary data.</text>
</comment>
<evidence type="ECO:0000313" key="2">
    <source>
        <dbReference type="Proteomes" id="UP001302602"/>
    </source>
</evidence>
<gene>
    <name evidence="1" type="ORF">N657DRAFT_382493</name>
</gene>
<dbReference type="Proteomes" id="UP001302602">
    <property type="component" value="Unassembled WGS sequence"/>
</dbReference>
<dbReference type="AlphaFoldDB" id="A0AAN6U1Q2"/>
<protein>
    <submittedName>
        <fullName evidence="1">Uncharacterized protein</fullName>
    </submittedName>
</protein>
<sequence>MARGPGSLALCQAWEWTVLPNLETGSIPWPRSETFAVQQKGWTLNGWFANGNFESLISETRTQHTEATTRPILQGPSEPSRLMREGWVLLNSDLGQKMRLLCTVQYTAVAGLGTGEAGTLALQDLKTLSRPEPVGCDSVLQNRASRGWLISGSVSHFLQVQHTFGRTYSLPRWVFSSFLELDAPLSNPDHDVSRFRWCGR</sequence>
<dbReference type="EMBL" id="MU853227">
    <property type="protein sequence ID" value="KAK4124211.1"/>
    <property type="molecule type" value="Genomic_DNA"/>
</dbReference>